<evidence type="ECO:0000256" key="5">
    <source>
        <dbReference type="ARBA" id="ARBA00022679"/>
    </source>
</evidence>
<comment type="function">
    <text evidence="8">Converts the free carboxyl group of a malonyl-thioester to its methyl ester by transfer of a methyl group from S-adenosyl-L-methionine (SAM). It allows to synthesize pimeloyl-ACP via the fatty acid synthetic pathway.</text>
</comment>
<comment type="caution">
    <text evidence="10">The sequence shown here is derived from an EMBL/GenBank/DDBJ whole genome shotgun (WGS) entry which is preliminary data.</text>
</comment>
<comment type="catalytic activity">
    <reaction evidence="1 8">
        <text>malonyl-[ACP] + S-adenosyl-L-methionine = malonyl-[ACP] methyl ester + S-adenosyl-L-homocysteine</text>
        <dbReference type="Rhea" id="RHEA:17105"/>
        <dbReference type="Rhea" id="RHEA-COMP:9623"/>
        <dbReference type="Rhea" id="RHEA-COMP:9954"/>
        <dbReference type="ChEBI" id="CHEBI:57856"/>
        <dbReference type="ChEBI" id="CHEBI:59789"/>
        <dbReference type="ChEBI" id="CHEBI:78449"/>
        <dbReference type="ChEBI" id="CHEBI:78845"/>
        <dbReference type="EC" id="2.1.1.197"/>
    </reaction>
</comment>
<dbReference type="CDD" id="cd02440">
    <property type="entry name" value="AdoMet_MTases"/>
    <property type="match status" value="1"/>
</dbReference>
<dbReference type="InterPro" id="IPR013216">
    <property type="entry name" value="Methyltransf_11"/>
</dbReference>
<keyword evidence="7 8" id="KW-0093">Biotin biosynthesis</keyword>
<dbReference type="AlphaFoldDB" id="A0A9X1W7I7"/>
<dbReference type="Pfam" id="PF08241">
    <property type="entry name" value="Methyltransf_11"/>
    <property type="match status" value="1"/>
</dbReference>
<protein>
    <recommendedName>
        <fullName evidence="3 8">Malonyl-[acyl-carrier protein] O-methyltransferase</fullName>
        <shortName evidence="8">Malonyl-ACP O-methyltransferase</shortName>
        <ecNumber evidence="3 8">2.1.1.197</ecNumber>
    </recommendedName>
    <alternativeName>
        <fullName evidence="8">Biotin synthesis protein BioC</fullName>
    </alternativeName>
</protein>
<comment type="similarity">
    <text evidence="8">Belongs to the methyltransferase superfamily.</text>
</comment>
<keyword evidence="4 8" id="KW-0489">Methyltransferase</keyword>
<dbReference type="EMBL" id="JAJNNZ010000001">
    <property type="protein sequence ID" value="MCJ2375408.1"/>
    <property type="molecule type" value="Genomic_DNA"/>
</dbReference>
<reference evidence="10" key="1">
    <citation type="submission" date="2021-11" db="EMBL/GenBank/DDBJ databases">
        <title>Vibrio ZSDE26 sp. nov. and Vibrio ZSDZ34 sp. nov., isolated from coastal seawater in Qingdao.</title>
        <authorList>
            <person name="Zhang P."/>
        </authorList>
    </citation>
    <scope>NUCLEOTIDE SEQUENCE</scope>
    <source>
        <strain evidence="10">ZSDZ34</strain>
    </source>
</reference>
<evidence type="ECO:0000256" key="1">
    <source>
        <dbReference type="ARBA" id="ARBA00000852"/>
    </source>
</evidence>
<keyword evidence="6 8" id="KW-0949">S-adenosyl-L-methionine</keyword>
<dbReference type="PANTHER" id="PTHR13090">
    <property type="entry name" value="ARGININE-HYDROXYLASE NDUFAF5, MITOCHONDRIAL"/>
    <property type="match status" value="1"/>
</dbReference>
<gene>
    <name evidence="8 10" type="primary">bioC</name>
    <name evidence="10" type="ORF">LNL84_01010</name>
</gene>
<keyword evidence="5 8" id="KW-0808">Transferase</keyword>
<evidence type="ECO:0000256" key="3">
    <source>
        <dbReference type="ARBA" id="ARBA00012327"/>
    </source>
</evidence>
<feature type="domain" description="Methyltransferase type 11" evidence="9">
    <location>
        <begin position="68"/>
        <end position="161"/>
    </location>
</feature>
<evidence type="ECO:0000313" key="10">
    <source>
        <dbReference type="EMBL" id="MCJ2375408.1"/>
    </source>
</evidence>
<proteinExistence type="inferred from homology"/>
<evidence type="ECO:0000256" key="2">
    <source>
        <dbReference type="ARBA" id="ARBA00004746"/>
    </source>
</evidence>
<dbReference type="GO" id="GO:0032259">
    <property type="term" value="P:methylation"/>
    <property type="evidence" value="ECO:0007669"/>
    <property type="project" value="UniProtKB-KW"/>
</dbReference>
<dbReference type="InterPro" id="IPR011814">
    <property type="entry name" value="BioC"/>
</dbReference>
<dbReference type="GO" id="GO:0008757">
    <property type="term" value="F:S-adenosylmethionine-dependent methyltransferase activity"/>
    <property type="evidence" value="ECO:0007669"/>
    <property type="project" value="InterPro"/>
</dbReference>
<organism evidence="10 11">
    <name type="scientific">Vibrio gelatinilyticus</name>
    <dbReference type="NCBI Taxonomy" id="2893468"/>
    <lineage>
        <taxon>Bacteria</taxon>
        <taxon>Pseudomonadati</taxon>
        <taxon>Pseudomonadota</taxon>
        <taxon>Gammaproteobacteria</taxon>
        <taxon>Vibrionales</taxon>
        <taxon>Vibrionaceae</taxon>
        <taxon>Vibrio</taxon>
    </lineage>
</organism>
<dbReference type="Gene3D" id="3.40.50.150">
    <property type="entry name" value="Vaccinia Virus protein VP39"/>
    <property type="match status" value="1"/>
</dbReference>
<dbReference type="EC" id="2.1.1.197" evidence="3 8"/>
<sequence length="278" mass="30731">MTNVRSSSVAVQSQTYSNTSDSIADKVAISLAFGKAAQSYDKHAAFQRDVADRLLSLLPENLLGAQILDLGCGTGYCTEQLIQRGAVVTCADLSEKMLEQAKVRCGRSAKDYVIADAERLPFDAESFDLVVSSLALQWCEDLAVPLNEMKRVTKKGGKLLFSTLLDGSLHELKESWSKIDTHQHVNDFICLDRLNIALAQSACVNHRLDLPQIVVWYQTAFELMRDLKGIGANHIENRSQGLVSRSVLQGVETEYRQFRNELGLLPASYHVCLGAIQL</sequence>
<evidence type="ECO:0000256" key="7">
    <source>
        <dbReference type="ARBA" id="ARBA00022756"/>
    </source>
</evidence>
<keyword evidence="11" id="KW-1185">Reference proteome</keyword>
<dbReference type="InterPro" id="IPR029063">
    <property type="entry name" value="SAM-dependent_MTases_sf"/>
</dbReference>
<dbReference type="GO" id="GO:0009102">
    <property type="term" value="P:biotin biosynthetic process"/>
    <property type="evidence" value="ECO:0007669"/>
    <property type="project" value="UniProtKB-UniRule"/>
</dbReference>
<dbReference type="Proteomes" id="UP001139488">
    <property type="component" value="Unassembled WGS sequence"/>
</dbReference>
<evidence type="ECO:0000313" key="11">
    <source>
        <dbReference type="Proteomes" id="UP001139488"/>
    </source>
</evidence>
<evidence type="ECO:0000256" key="4">
    <source>
        <dbReference type="ARBA" id="ARBA00022603"/>
    </source>
</evidence>
<comment type="pathway">
    <text evidence="2 8">Cofactor biosynthesis; biotin biosynthesis.</text>
</comment>
<dbReference type="PANTHER" id="PTHR13090:SF1">
    <property type="entry name" value="ARGININE-HYDROXYLASE NDUFAF5, MITOCHONDRIAL"/>
    <property type="match status" value="1"/>
</dbReference>
<evidence type="ECO:0000259" key="9">
    <source>
        <dbReference type="Pfam" id="PF08241"/>
    </source>
</evidence>
<evidence type="ECO:0000256" key="8">
    <source>
        <dbReference type="HAMAP-Rule" id="MF_00835"/>
    </source>
</evidence>
<dbReference type="GO" id="GO:0102130">
    <property type="term" value="F:malonyl-CoA methyltransferase activity"/>
    <property type="evidence" value="ECO:0007669"/>
    <property type="project" value="UniProtKB-EC"/>
</dbReference>
<evidence type="ECO:0000256" key="6">
    <source>
        <dbReference type="ARBA" id="ARBA00022691"/>
    </source>
</evidence>
<dbReference type="HAMAP" id="MF_00835">
    <property type="entry name" value="BioC"/>
    <property type="match status" value="1"/>
</dbReference>
<accession>A0A9X1W7I7</accession>
<dbReference type="SUPFAM" id="SSF53335">
    <property type="entry name" value="S-adenosyl-L-methionine-dependent methyltransferases"/>
    <property type="match status" value="1"/>
</dbReference>
<dbReference type="InterPro" id="IPR050602">
    <property type="entry name" value="Malonyl-ACP_OMT"/>
</dbReference>
<dbReference type="NCBIfam" id="TIGR02072">
    <property type="entry name" value="BioC"/>
    <property type="match status" value="1"/>
</dbReference>
<name>A0A9X1W7I7_9VIBR</name>
<dbReference type="RefSeq" id="WP_244354397.1">
    <property type="nucleotide sequence ID" value="NZ_JAJNNZ010000001.1"/>
</dbReference>
<dbReference type="GO" id="GO:0010340">
    <property type="term" value="F:carboxyl-O-methyltransferase activity"/>
    <property type="evidence" value="ECO:0007669"/>
    <property type="project" value="UniProtKB-UniRule"/>
</dbReference>